<proteinExistence type="predicted"/>
<dbReference type="GO" id="GO:0009103">
    <property type="term" value="P:lipopolysaccharide biosynthetic process"/>
    <property type="evidence" value="ECO:0007669"/>
    <property type="project" value="TreeGrafter"/>
</dbReference>
<dbReference type="PANTHER" id="PTHR46401">
    <property type="entry name" value="GLYCOSYLTRANSFERASE WBBK-RELATED"/>
    <property type="match status" value="1"/>
</dbReference>
<feature type="domain" description="Glycosyl transferase family 1" evidence="2">
    <location>
        <begin position="172"/>
        <end position="323"/>
    </location>
</feature>
<evidence type="ECO:0008006" key="5">
    <source>
        <dbReference type="Google" id="ProtNLM"/>
    </source>
</evidence>
<accession>A0AA48M4N7</accession>
<dbReference type="SUPFAM" id="SSF53756">
    <property type="entry name" value="UDP-Glycosyltransferase/glycogen phosphorylase"/>
    <property type="match status" value="1"/>
</dbReference>
<dbReference type="InterPro" id="IPR001296">
    <property type="entry name" value="Glyco_trans_1"/>
</dbReference>
<evidence type="ECO:0000256" key="1">
    <source>
        <dbReference type="ARBA" id="ARBA00022679"/>
    </source>
</evidence>
<feature type="domain" description="Glycosyltransferase subfamily 4-like N-terminal" evidence="3">
    <location>
        <begin position="69"/>
        <end position="158"/>
    </location>
</feature>
<evidence type="ECO:0000259" key="2">
    <source>
        <dbReference type="Pfam" id="PF00534"/>
    </source>
</evidence>
<name>A0AA48M4N7_9ZZZZ</name>
<reference evidence="4" key="1">
    <citation type="submission" date="2023-07" db="EMBL/GenBank/DDBJ databases">
        <authorList>
            <person name="Pelsma A.J. K."/>
        </authorList>
    </citation>
    <scope>NUCLEOTIDE SEQUENCE</scope>
</reference>
<organism evidence="4">
    <name type="scientific">freshwater sediment metagenome</name>
    <dbReference type="NCBI Taxonomy" id="556182"/>
    <lineage>
        <taxon>unclassified sequences</taxon>
        <taxon>metagenomes</taxon>
        <taxon>ecological metagenomes</taxon>
    </lineage>
</organism>
<dbReference type="CDD" id="cd03801">
    <property type="entry name" value="GT4_PimA-like"/>
    <property type="match status" value="1"/>
</dbReference>
<protein>
    <recommendedName>
        <fullName evidence="5">Glycosyl transferase family 1 domain-containing protein</fullName>
    </recommendedName>
</protein>
<gene>
    <name evidence="4" type="ORF">AMST5_02527</name>
</gene>
<dbReference type="Gene3D" id="3.40.50.2000">
    <property type="entry name" value="Glycogen Phosphorylase B"/>
    <property type="match status" value="2"/>
</dbReference>
<dbReference type="GO" id="GO:0016757">
    <property type="term" value="F:glycosyltransferase activity"/>
    <property type="evidence" value="ECO:0007669"/>
    <property type="project" value="InterPro"/>
</dbReference>
<dbReference type="EMBL" id="OY288114">
    <property type="protein sequence ID" value="CAJ0873637.1"/>
    <property type="molecule type" value="Genomic_DNA"/>
</dbReference>
<dbReference type="AlphaFoldDB" id="A0AA48M4N7"/>
<dbReference type="Pfam" id="PF13439">
    <property type="entry name" value="Glyco_transf_4"/>
    <property type="match status" value="1"/>
</dbReference>
<sequence>MTRILFAIPGNLDALTGGYEYDRRILLAARSLGARIDHIPLPGAFPAPSGRDIDETVARVNDAVCPGDVVLMDGLALGALPAQAIRNIRAPVIALCHHPLCLETGLSAARAADLRENEKQALAAVAHVVVTSPHTRRLLERDFQLPAEKIAVALPGVDQAARARGAGHPVSLLAVGALIPRKGFDHLVEALAGLVDLDWRLAIVGSPDHAPQTARALRAQVSELAMSSRIDLPGACSDAELQAYFDRADLFVSSTLYEGYGMALAEALAHGVAIVTTTGGAAVDTVPDGACLRIPAGDVGALRATLRRAISDASLRRRLSEAAWRAGQKLPRWEDAARMIIGVAKMLEAA</sequence>
<dbReference type="Pfam" id="PF00534">
    <property type="entry name" value="Glycos_transf_1"/>
    <property type="match status" value="1"/>
</dbReference>
<evidence type="ECO:0000313" key="4">
    <source>
        <dbReference type="EMBL" id="CAJ0873637.1"/>
    </source>
</evidence>
<evidence type="ECO:0000259" key="3">
    <source>
        <dbReference type="Pfam" id="PF13439"/>
    </source>
</evidence>
<dbReference type="InterPro" id="IPR028098">
    <property type="entry name" value="Glyco_trans_4-like_N"/>
</dbReference>
<dbReference type="PANTHER" id="PTHR46401:SF2">
    <property type="entry name" value="GLYCOSYLTRANSFERASE WBBK-RELATED"/>
    <property type="match status" value="1"/>
</dbReference>
<keyword evidence="1" id="KW-0808">Transferase</keyword>